<accession>A0A0F9LGN7</accession>
<evidence type="ECO:0000313" key="1">
    <source>
        <dbReference type="EMBL" id="KKM94094.1"/>
    </source>
</evidence>
<organism evidence="1">
    <name type="scientific">marine sediment metagenome</name>
    <dbReference type="NCBI Taxonomy" id="412755"/>
    <lineage>
        <taxon>unclassified sequences</taxon>
        <taxon>metagenomes</taxon>
        <taxon>ecological metagenomes</taxon>
    </lineage>
</organism>
<sequence length="39" mass="4627">MRADQVASERSKKATKFKCNRCDSWVKKETNPEIDCPYY</sequence>
<gene>
    <name evidence="1" type="ORF">LCGC14_1201700</name>
</gene>
<reference evidence="1" key="1">
    <citation type="journal article" date="2015" name="Nature">
        <title>Complex archaea that bridge the gap between prokaryotes and eukaryotes.</title>
        <authorList>
            <person name="Spang A."/>
            <person name="Saw J.H."/>
            <person name="Jorgensen S.L."/>
            <person name="Zaremba-Niedzwiedzka K."/>
            <person name="Martijn J."/>
            <person name="Lind A.E."/>
            <person name="van Eijk R."/>
            <person name="Schleper C."/>
            <person name="Guy L."/>
            <person name="Ettema T.J."/>
        </authorList>
    </citation>
    <scope>NUCLEOTIDE SEQUENCE</scope>
</reference>
<protein>
    <submittedName>
        <fullName evidence="1">Uncharacterized protein</fullName>
    </submittedName>
</protein>
<proteinExistence type="predicted"/>
<feature type="non-terminal residue" evidence="1">
    <location>
        <position position="39"/>
    </location>
</feature>
<dbReference type="EMBL" id="LAZR01006182">
    <property type="protein sequence ID" value="KKM94094.1"/>
    <property type="molecule type" value="Genomic_DNA"/>
</dbReference>
<name>A0A0F9LGN7_9ZZZZ</name>
<dbReference type="AlphaFoldDB" id="A0A0F9LGN7"/>
<comment type="caution">
    <text evidence="1">The sequence shown here is derived from an EMBL/GenBank/DDBJ whole genome shotgun (WGS) entry which is preliminary data.</text>
</comment>